<dbReference type="Pfam" id="PF00089">
    <property type="entry name" value="Trypsin"/>
    <property type="match status" value="1"/>
</dbReference>
<dbReference type="GO" id="GO:0006508">
    <property type="term" value="P:proteolysis"/>
    <property type="evidence" value="ECO:0007669"/>
    <property type="project" value="UniProtKB-KW"/>
</dbReference>
<feature type="domain" description="Peptidase S1" evidence="9">
    <location>
        <begin position="1"/>
        <end position="62"/>
    </location>
</feature>
<evidence type="ECO:0000256" key="3">
    <source>
        <dbReference type="ARBA" id="ARBA00022670"/>
    </source>
</evidence>
<evidence type="ECO:0000256" key="8">
    <source>
        <dbReference type="ARBA" id="ARBA00023180"/>
    </source>
</evidence>
<sequence>GLKGEDSCQGDSGGPLTIEDAAGERLVGVVSWGIGCAVLNKPGVYGRLSTAQAFIQPYLPKT</sequence>
<keyword evidence="6" id="KW-0843">Virulence</keyword>
<dbReference type="InterPro" id="IPR009003">
    <property type="entry name" value="Peptidase_S1_PA"/>
</dbReference>
<evidence type="ECO:0000256" key="7">
    <source>
        <dbReference type="ARBA" id="ARBA00023157"/>
    </source>
</evidence>
<evidence type="ECO:0000259" key="9">
    <source>
        <dbReference type="PROSITE" id="PS50240"/>
    </source>
</evidence>
<organism evidence="11 12">
    <name type="scientific">Aphanomyces astaci</name>
    <name type="common">Crayfish plague agent</name>
    <dbReference type="NCBI Taxonomy" id="112090"/>
    <lineage>
        <taxon>Eukaryota</taxon>
        <taxon>Sar</taxon>
        <taxon>Stramenopiles</taxon>
        <taxon>Oomycota</taxon>
        <taxon>Saprolegniomycetes</taxon>
        <taxon>Saprolegniales</taxon>
        <taxon>Verrucalvaceae</taxon>
        <taxon>Aphanomyces</taxon>
    </lineage>
</organism>
<dbReference type="PANTHER" id="PTHR24264:SF65">
    <property type="entry name" value="SRCR DOMAIN-CONTAINING PROTEIN"/>
    <property type="match status" value="1"/>
</dbReference>
<dbReference type="InterPro" id="IPR043504">
    <property type="entry name" value="Peptidase_S1_PA_chymotrypsin"/>
</dbReference>
<dbReference type="SUPFAM" id="SSF50494">
    <property type="entry name" value="Trypsin-like serine proteases"/>
    <property type="match status" value="1"/>
</dbReference>
<evidence type="ECO:0000313" key="12">
    <source>
        <dbReference type="Proteomes" id="UP000266196"/>
    </source>
</evidence>
<evidence type="ECO:0000256" key="6">
    <source>
        <dbReference type="ARBA" id="ARBA00023026"/>
    </source>
</evidence>
<evidence type="ECO:0000256" key="5">
    <source>
        <dbReference type="ARBA" id="ARBA00022801"/>
    </source>
</evidence>
<dbReference type="InterPro" id="IPR033116">
    <property type="entry name" value="TRYPSIN_SER"/>
</dbReference>
<name>A0A397EYK3_APHAT</name>
<dbReference type="PROSITE" id="PS50240">
    <property type="entry name" value="TRYPSIN_DOM"/>
    <property type="match status" value="1"/>
</dbReference>
<dbReference type="GO" id="GO:0005615">
    <property type="term" value="C:extracellular space"/>
    <property type="evidence" value="ECO:0007669"/>
    <property type="project" value="TreeGrafter"/>
</dbReference>
<dbReference type="Gene3D" id="2.40.10.10">
    <property type="entry name" value="Trypsin-like serine proteases"/>
    <property type="match status" value="1"/>
</dbReference>
<keyword evidence="7" id="KW-1015">Disulfide bond</keyword>
<keyword evidence="3" id="KW-0645">Protease</keyword>
<protein>
    <recommendedName>
        <fullName evidence="9">Peptidase S1 domain-containing protein</fullName>
    </recommendedName>
</protein>
<comment type="caution">
    <text evidence="11">The sequence shown here is derived from an EMBL/GenBank/DDBJ whole genome shotgun (WGS) entry which is preliminary data.</text>
</comment>
<keyword evidence="8" id="KW-0325">Glycoprotein</keyword>
<dbReference type="AlphaFoldDB" id="A0A397EYK3"/>
<evidence type="ECO:0000256" key="4">
    <source>
        <dbReference type="ARBA" id="ARBA00022729"/>
    </source>
</evidence>
<gene>
    <name evidence="10" type="ORF">DYB31_010059</name>
    <name evidence="11" type="ORF">DYB31_013519</name>
</gene>
<dbReference type="InterPro" id="IPR050127">
    <property type="entry name" value="Serine_Proteases_S1"/>
</dbReference>
<accession>A0A397EYK3</accession>
<keyword evidence="4" id="KW-0732">Signal</keyword>
<feature type="non-terminal residue" evidence="11">
    <location>
        <position position="1"/>
    </location>
</feature>
<evidence type="ECO:0000313" key="10">
    <source>
        <dbReference type="EMBL" id="RHY80523.1"/>
    </source>
</evidence>
<evidence type="ECO:0000256" key="1">
    <source>
        <dbReference type="ARBA" id="ARBA00004613"/>
    </source>
</evidence>
<keyword evidence="2" id="KW-0964">Secreted</keyword>
<dbReference type="InterPro" id="IPR001254">
    <property type="entry name" value="Trypsin_dom"/>
</dbReference>
<keyword evidence="5" id="KW-0378">Hydrolase</keyword>
<dbReference type="PROSITE" id="PS00135">
    <property type="entry name" value="TRYPSIN_SER"/>
    <property type="match status" value="1"/>
</dbReference>
<dbReference type="FunFam" id="2.40.10.10:FF:000054">
    <property type="entry name" value="Complement C1r subcomponent"/>
    <property type="match status" value="1"/>
</dbReference>
<reference evidence="11 12" key="1">
    <citation type="submission" date="2018-08" db="EMBL/GenBank/DDBJ databases">
        <title>Aphanomyces genome sequencing and annotation.</title>
        <authorList>
            <person name="Minardi D."/>
            <person name="Oidtmann B."/>
            <person name="Van Der Giezen M."/>
            <person name="Studholme D.J."/>
        </authorList>
    </citation>
    <scope>NUCLEOTIDE SEQUENCE [LARGE SCALE GENOMIC DNA]</scope>
    <source>
        <strain evidence="11 12">197901</strain>
    </source>
</reference>
<dbReference type="GO" id="GO:0004252">
    <property type="term" value="F:serine-type endopeptidase activity"/>
    <property type="evidence" value="ECO:0007669"/>
    <property type="project" value="InterPro"/>
</dbReference>
<dbReference type="EMBL" id="QUTE01023368">
    <property type="protein sequence ID" value="RHY80523.1"/>
    <property type="molecule type" value="Genomic_DNA"/>
</dbReference>
<dbReference type="Proteomes" id="UP000266196">
    <property type="component" value="Unassembled WGS sequence"/>
</dbReference>
<comment type="subcellular location">
    <subcellularLocation>
        <location evidence="1">Secreted</location>
    </subcellularLocation>
</comment>
<dbReference type="EMBL" id="QUTE01011847">
    <property type="protein sequence ID" value="RHZ08720.1"/>
    <property type="molecule type" value="Genomic_DNA"/>
</dbReference>
<proteinExistence type="predicted"/>
<dbReference type="PANTHER" id="PTHR24264">
    <property type="entry name" value="TRYPSIN-RELATED"/>
    <property type="match status" value="1"/>
</dbReference>
<evidence type="ECO:0000313" key="11">
    <source>
        <dbReference type="EMBL" id="RHZ08720.1"/>
    </source>
</evidence>
<evidence type="ECO:0000256" key="2">
    <source>
        <dbReference type="ARBA" id="ARBA00022525"/>
    </source>
</evidence>